<protein>
    <submittedName>
        <fullName evidence="9">Copper resistance system multicopper oxidase</fullName>
    </submittedName>
</protein>
<dbReference type="PROSITE" id="PS00079">
    <property type="entry name" value="MULTICOPPER_OXIDASE1"/>
    <property type="match status" value="1"/>
</dbReference>
<keyword evidence="1" id="KW-0479">Metal-binding</keyword>
<dbReference type="InterPro" id="IPR002355">
    <property type="entry name" value="Cu_oxidase_Cu_BS"/>
</dbReference>
<proteinExistence type="predicted"/>
<organism evidence="9 10">
    <name type="scientific">Hyphobacterium marinum</name>
    <dbReference type="NCBI Taxonomy" id="3116574"/>
    <lineage>
        <taxon>Bacteria</taxon>
        <taxon>Pseudomonadati</taxon>
        <taxon>Pseudomonadota</taxon>
        <taxon>Alphaproteobacteria</taxon>
        <taxon>Maricaulales</taxon>
        <taxon>Maricaulaceae</taxon>
        <taxon>Hyphobacterium</taxon>
    </lineage>
</organism>
<evidence type="ECO:0000259" key="8">
    <source>
        <dbReference type="Pfam" id="PF07732"/>
    </source>
</evidence>
<feature type="compositionally biased region" description="Basic and acidic residues" evidence="4">
    <location>
        <begin position="398"/>
        <end position="408"/>
    </location>
</feature>
<dbReference type="InterPro" id="IPR008972">
    <property type="entry name" value="Cupredoxin"/>
</dbReference>
<feature type="signal peptide" evidence="5">
    <location>
        <begin position="1"/>
        <end position="28"/>
    </location>
</feature>
<feature type="domain" description="Plastocyanin-like" evidence="8">
    <location>
        <begin position="53"/>
        <end position="162"/>
    </location>
</feature>
<comment type="caution">
    <text evidence="9">The sequence shown here is derived from an EMBL/GenBank/DDBJ whole genome shotgun (WGS) entry which is preliminary data.</text>
</comment>
<dbReference type="CDD" id="cd13848">
    <property type="entry name" value="CuRO_1_CopA"/>
    <property type="match status" value="1"/>
</dbReference>
<dbReference type="InterPro" id="IPR033138">
    <property type="entry name" value="Cu_oxidase_CS"/>
</dbReference>
<keyword evidence="3" id="KW-0186">Copper</keyword>
<dbReference type="RefSeq" id="WP_109261381.1">
    <property type="nucleotide sequence ID" value="NZ_JAZDRO010000001.1"/>
</dbReference>
<keyword evidence="2" id="KW-0560">Oxidoreductase</keyword>
<dbReference type="InterPro" id="IPR006376">
    <property type="entry name" value="Cu-R_CopA"/>
</dbReference>
<evidence type="ECO:0000256" key="2">
    <source>
        <dbReference type="ARBA" id="ARBA00023002"/>
    </source>
</evidence>
<dbReference type="Pfam" id="PF07732">
    <property type="entry name" value="Cu-oxidase_3"/>
    <property type="match status" value="1"/>
</dbReference>
<dbReference type="Gene3D" id="2.60.40.420">
    <property type="entry name" value="Cupredoxins - blue copper proteins"/>
    <property type="match status" value="3"/>
</dbReference>
<dbReference type="NCBIfam" id="TIGR01409">
    <property type="entry name" value="TAT_signal_seq"/>
    <property type="match status" value="1"/>
</dbReference>
<dbReference type="PANTHER" id="PTHR11709">
    <property type="entry name" value="MULTI-COPPER OXIDASE"/>
    <property type="match status" value="1"/>
</dbReference>
<dbReference type="InterPro" id="IPR034284">
    <property type="entry name" value="CuRO_1_CopA"/>
</dbReference>
<keyword evidence="10" id="KW-1185">Reference proteome</keyword>
<name>A0ABU7LU93_9PROT</name>
<dbReference type="InterPro" id="IPR001117">
    <property type="entry name" value="Cu-oxidase_2nd"/>
</dbReference>
<dbReference type="NCBIfam" id="TIGR01480">
    <property type="entry name" value="copper_res_A"/>
    <property type="match status" value="1"/>
</dbReference>
<accession>A0ABU7LU93</accession>
<dbReference type="InterPro" id="IPR011707">
    <property type="entry name" value="Cu-oxidase-like_N"/>
</dbReference>
<evidence type="ECO:0000256" key="5">
    <source>
        <dbReference type="SAM" id="SignalP"/>
    </source>
</evidence>
<dbReference type="Pfam" id="PF00394">
    <property type="entry name" value="Cu-oxidase"/>
    <property type="match status" value="1"/>
</dbReference>
<dbReference type="SUPFAM" id="SSF49503">
    <property type="entry name" value="Cupredoxins"/>
    <property type="match status" value="3"/>
</dbReference>
<dbReference type="PANTHER" id="PTHR11709:SF394">
    <property type="entry name" value="FI03373P-RELATED"/>
    <property type="match status" value="1"/>
</dbReference>
<dbReference type="InterPro" id="IPR011706">
    <property type="entry name" value="Cu-oxidase_C"/>
</dbReference>
<evidence type="ECO:0000256" key="1">
    <source>
        <dbReference type="ARBA" id="ARBA00022723"/>
    </source>
</evidence>
<gene>
    <name evidence="9" type="ORF">V0U35_00360</name>
</gene>
<dbReference type="CDD" id="cd13896">
    <property type="entry name" value="CuRO_3_CopA"/>
    <property type="match status" value="1"/>
</dbReference>
<evidence type="ECO:0000259" key="7">
    <source>
        <dbReference type="Pfam" id="PF07731"/>
    </source>
</evidence>
<evidence type="ECO:0000313" key="10">
    <source>
        <dbReference type="Proteomes" id="UP001310692"/>
    </source>
</evidence>
<dbReference type="InterPro" id="IPR034279">
    <property type="entry name" value="CuRO_3_CopA"/>
</dbReference>
<dbReference type="InterPro" id="IPR006311">
    <property type="entry name" value="TAT_signal"/>
</dbReference>
<evidence type="ECO:0000256" key="3">
    <source>
        <dbReference type="ARBA" id="ARBA00023008"/>
    </source>
</evidence>
<dbReference type="CDD" id="cd13874">
    <property type="entry name" value="CuRO_2_CopA"/>
    <property type="match status" value="1"/>
</dbReference>
<feature type="domain" description="Plastocyanin-like" evidence="6">
    <location>
        <begin position="172"/>
        <end position="334"/>
    </location>
</feature>
<evidence type="ECO:0000256" key="4">
    <source>
        <dbReference type="SAM" id="MobiDB-lite"/>
    </source>
</evidence>
<evidence type="ECO:0000259" key="6">
    <source>
        <dbReference type="Pfam" id="PF00394"/>
    </source>
</evidence>
<feature type="compositionally biased region" description="Low complexity" evidence="4">
    <location>
        <begin position="421"/>
        <end position="431"/>
    </location>
</feature>
<feature type="chain" id="PRO_5046159214" evidence="5">
    <location>
        <begin position="29"/>
        <end position="632"/>
    </location>
</feature>
<dbReference type="PROSITE" id="PS00080">
    <property type="entry name" value="MULTICOPPER_OXIDASE2"/>
    <property type="match status" value="1"/>
</dbReference>
<dbReference type="InterPro" id="IPR019546">
    <property type="entry name" value="TAT_signal_bac_arc"/>
</dbReference>
<dbReference type="InterPro" id="IPR045087">
    <property type="entry name" value="Cu-oxidase_fam"/>
</dbReference>
<dbReference type="Proteomes" id="UP001310692">
    <property type="component" value="Unassembled WGS sequence"/>
</dbReference>
<sequence length="632" mass="69547">MFSRRHFLQTSAALGGSLAASSMLPAWAQPGPAANLAGLQPLSGTEFDLTIGRSQLAIDGRTGPAITVNGQVPAPLLRWREGDDITLRVHNTLDTDTSIHWHGILLPNEMDGVPGVTFPGIRPGQTFTYRFPVTQAGTYWYHSHSGLQEQMGHYGPIVIEPRGTDPVGYDREYVIVLSDYTFEGPHHVFQRLMASSDTYNFQQRTVPEFFRDASQNGFMTALRDRLMWGQMRMSPTDISDVTAATLDFLMNGHGPGDNWTGLFEPGERVRLRFINASAMTFFNVRIPGLPMTVVQADGLDVQPVETDEFQIGVAETYDVVVQPREDRAYTLMCETIDRSGYVRATLAPRMGMVAPVPALRPRPTLTMRDMGMDHGSMAGMDHGAMPAADPHAAMGHGRQPDPDPHAAMDHGSMSGMDHSAHGAPASPASAANDHGAHGGGETMTRHDHPQGPGVANVAMQPVSRLHEPGAGLEDVPHRALAYTQLRSLAPNPDQRAPAREIEVHLTSNMERYMWSFDGTRFSEVVEPIEFTEGERLRLTMVNDTMMVHPIHLHGMFFEVVNGETSHKPRKHTINVKPGEKLSVDVTPEHVGDWAFHCHLLYHMHAGMFQVVSVRPGEAPPALSGHHMHHGDH</sequence>
<dbReference type="EMBL" id="JAZDRO010000001">
    <property type="protein sequence ID" value="MEE2565118.1"/>
    <property type="molecule type" value="Genomic_DNA"/>
</dbReference>
<dbReference type="InterPro" id="IPR034282">
    <property type="entry name" value="CuRO_2_CopA"/>
</dbReference>
<evidence type="ECO:0000313" key="9">
    <source>
        <dbReference type="EMBL" id="MEE2565118.1"/>
    </source>
</evidence>
<reference evidence="9 10" key="1">
    <citation type="submission" date="2024-01" db="EMBL/GenBank/DDBJ databases">
        <title>Hyphobacterium bacterium isolated from marine sediment.</title>
        <authorList>
            <person name="Zhao S."/>
        </authorList>
    </citation>
    <scope>NUCLEOTIDE SEQUENCE [LARGE SCALE GENOMIC DNA]</scope>
    <source>
        <strain evidence="9 10">Y60-23</strain>
    </source>
</reference>
<feature type="domain" description="Plastocyanin-like" evidence="7">
    <location>
        <begin position="496"/>
        <end position="616"/>
    </location>
</feature>
<dbReference type="PROSITE" id="PS51318">
    <property type="entry name" value="TAT"/>
    <property type="match status" value="1"/>
</dbReference>
<keyword evidence="5" id="KW-0732">Signal</keyword>
<feature type="region of interest" description="Disordered" evidence="4">
    <location>
        <begin position="387"/>
        <end position="453"/>
    </location>
</feature>
<dbReference type="Pfam" id="PF07731">
    <property type="entry name" value="Cu-oxidase_2"/>
    <property type="match status" value="1"/>
</dbReference>